<gene>
    <name evidence="2" type="ORF">JP09_008410</name>
</gene>
<sequence length="194" mass="21919">MEKSSRTVVELADNSPEIVSLVNQLAERGWKVHLMCHVAPEREALDPRVRVHKLPLTTSYPITYAAFLAAAPIILRIKPDIIHAHYLTRFGILAAVYRRFLRFKRLVLTVTGLDIKPESCKGMTRWSAEHALHMFETITCATHAIAEGLHDLKAPAEKIEQIDLSFNAGKISVTVIDRLEVIFSRAIESKNRQD</sequence>
<reference evidence="2 3" key="1">
    <citation type="journal article" date="2017" name="ISME J.">
        <title>Grape pomace compost harbors organohalide-respiring Dehalogenimonas species with novel reductive dehalogenase genes.</title>
        <authorList>
            <person name="Yang Y."/>
            <person name="Higgins S.A."/>
            <person name="Yan J."/>
            <person name="Simsir B."/>
            <person name="Chourey K."/>
            <person name="Iyer R."/>
            <person name="Hettich R.L."/>
            <person name="Baldwin B."/>
            <person name="Ogles D.M."/>
            <person name="Loffler F.E."/>
        </authorList>
    </citation>
    <scope>NUCLEOTIDE SEQUENCE [LARGE SCALE GENOMIC DNA]</scope>
    <source>
        <strain evidence="2 3">GP</strain>
    </source>
</reference>
<dbReference type="Proteomes" id="UP000235653">
    <property type="component" value="Unassembled WGS sequence"/>
</dbReference>
<dbReference type="EMBL" id="JQAN02000011">
    <property type="protein sequence ID" value="PPD57748.1"/>
    <property type="molecule type" value="Genomic_DNA"/>
</dbReference>
<accession>A0A2P5P619</accession>
<dbReference type="OrthoDB" id="158463at2"/>
<organism evidence="2 3">
    <name type="scientific">Dehalogenimonas etheniformans</name>
    <dbReference type="NCBI Taxonomy" id="1536648"/>
    <lineage>
        <taxon>Bacteria</taxon>
        <taxon>Bacillati</taxon>
        <taxon>Chloroflexota</taxon>
        <taxon>Dehalococcoidia</taxon>
        <taxon>Dehalococcoidales</taxon>
        <taxon>Dehalococcoidaceae</taxon>
        <taxon>Dehalogenimonas</taxon>
    </lineage>
</organism>
<dbReference type="RefSeq" id="WP_102330759.1">
    <property type="nucleotide sequence ID" value="NZ_CP058566.2"/>
</dbReference>
<name>A0A2P5P619_9CHLR</name>
<feature type="domain" description="Glycosyltransferase subfamily 4-like N-terminal" evidence="1">
    <location>
        <begin position="20"/>
        <end position="116"/>
    </location>
</feature>
<evidence type="ECO:0000313" key="3">
    <source>
        <dbReference type="Proteomes" id="UP000235653"/>
    </source>
</evidence>
<keyword evidence="3" id="KW-1185">Reference proteome</keyword>
<dbReference type="Pfam" id="PF13477">
    <property type="entry name" value="Glyco_trans_4_2"/>
    <property type="match status" value="1"/>
</dbReference>
<protein>
    <recommendedName>
        <fullName evidence="1">Glycosyltransferase subfamily 4-like N-terminal domain-containing protein</fullName>
    </recommendedName>
</protein>
<proteinExistence type="predicted"/>
<evidence type="ECO:0000259" key="1">
    <source>
        <dbReference type="Pfam" id="PF13477"/>
    </source>
</evidence>
<dbReference type="AlphaFoldDB" id="A0A2P5P619"/>
<dbReference type="InterPro" id="IPR028098">
    <property type="entry name" value="Glyco_trans_4-like_N"/>
</dbReference>
<evidence type="ECO:0000313" key="2">
    <source>
        <dbReference type="EMBL" id="PPD57748.1"/>
    </source>
</evidence>
<comment type="caution">
    <text evidence="2">The sequence shown here is derived from an EMBL/GenBank/DDBJ whole genome shotgun (WGS) entry which is preliminary data.</text>
</comment>
<dbReference type="SUPFAM" id="SSF53756">
    <property type="entry name" value="UDP-Glycosyltransferase/glycogen phosphorylase"/>
    <property type="match status" value="1"/>
</dbReference>
<dbReference type="Gene3D" id="3.40.50.2000">
    <property type="entry name" value="Glycogen Phosphorylase B"/>
    <property type="match status" value="1"/>
</dbReference>